<keyword evidence="4" id="KW-0472">Membrane</keyword>
<dbReference type="Proteomes" id="UP001140817">
    <property type="component" value="Unassembled WGS sequence"/>
</dbReference>
<dbReference type="GO" id="GO:0016757">
    <property type="term" value="F:glycosyltransferase activity"/>
    <property type="evidence" value="ECO:0007669"/>
    <property type="project" value="UniProtKB-KW"/>
</dbReference>
<dbReference type="EMBL" id="JANKBY010000019">
    <property type="protein sequence ID" value="MCR1821756.1"/>
    <property type="molecule type" value="Genomic_DNA"/>
</dbReference>
<keyword evidence="4" id="KW-1133">Transmembrane helix</keyword>
<evidence type="ECO:0000256" key="4">
    <source>
        <dbReference type="SAM" id="Phobius"/>
    </source>
</evidence>
<organism evidence="5 6">
    <name type="scientific">Terrisporobacter muris</name>
    <dbReference type="NCBI Taxonomy" id="2963284"/>
    <lineage>
        <taxon>Bacteria</taxon>
        <taxon>Bacillati</taxon>
        <taxon>Bacillota</taxon>
        <taxon>Clostridia</taxon>
        <taxon>Peptostreptococcales</taxon>
        <taxon>Peptostreptococcaceae</taxon>
        <taxon>Terrisporobacter</taxon>
    </lineage>
</organism>
<name>A0A9X2M8W8_9FIRM</name>
<feature type="transmembrane region" description="Helical" evidence="4">
    <location>
        <begin position="348"/>
        <end position="370"/>
    </location>
</feature>
<comment type="caution">
    <text evidence="5">The sequence shown here is derived from an EMBL/GenBank/DDBJ whole genome shotgun (WGS) entry which is preliminary data.</text>
</comment>
<dbReference type="SUPFAM" id="SSF53448">
    <property type="entry name" value="Nucleotide-diphospho-sugar transferases"/>
    <property type="match status" value="1"/>
</dbReference>
<accession>A0A9X2M8W8</accession>
<comment type="similarity">
    <text evidence="1">Belongs to the glycosyltransferase 2 family.</text>
</comment>
<evidence type="ECO:0000256" key="2">
    <source>
        <dbReference type="ARBA" id="ARBA00022676"/>
    </source>
</evidence>
<dbReference type="Gene3D" id="3.90.550.10">
    <property type="entry name" value="Spore Coat Polysaccharide Biosynthesis Protein SpsA, Chain A"/>
    <property type="match status" value="1"/>
</dbReference>
<dbReference type="PANTHER" id="PTHR43630">
    <property type="entry name" value="POLY-BETA-1,6-N-ACETYL-D-GLUCOSAMINE SYNTHASE"/>
    <property type="match status" value="1"/>
</dbReference>
<sequence>MILDTIIFIMDNIALVYMSILCAIFFVFIISAAIEFSKTIKEKSISEVFGFDNTIDYTPVSLLVPSYNEEVTICDTIDSLLCSEYSEYEIIVISDGSDDNSVNVIIDKYNLKKIYKPMRKSIETKEVLNVYKGIYKDRAITLIDKENGGKADALNVGINYSKYPIFVAIDADSILEKQSIKRIITPFMKNRKTVAVGGNIKISNNITIKDGLVIDIDTPKKLIVSFQVIEYLRAFLANRMTWDILNMNLIISGAFGAFNKKIVVDIGGYKSNTVGEDMELVMRIHKYFLENKEEYYISFASDANCYTQAPDSLKGLKTQRRRWQIGLIQSMSTHKSMLINRKWFLAKLYYILFEMVTPIIELFGMIIIILSYLLNIINLEFLLLYCSIVLLYGFVISLTSIMLEVYAFRENINAKVVLKLILISLFESIGYRQLLSIYRISAFIGYKKYKNKWGTIKRNKNAA</sequence>
<gene>
    <name evidence="5" type="ORF">NSA58_03050</name>
</gene>
<dbReference type="InterPro" id="IPR029044">
    <property type="entry name" value="Nucleotide-diphossugar_trans"/>
</dbReference>
<evidence type="ECO:0000313" key="6">
    <source>
        <dbReference type="Proteomes" id="UP001140817"/>
    </source>
</evidence>
<dbReference type="CDD" id="cd06423">
    <property type="entry name" value="CESA_like"/>
    <property type="match status" value="1"/>
</dbReference>
<keyword evidence="2" id="KW-0328">Glycosyltransferase</keyword>
<reference evidence="5" key="1">
    <citation type="submission" date="2022-07" db="EMBL/GenBank/DDBJ databases">
        <title>Enhanced cultured diversity of the mouse gut microbiota enables custom-made synthetic communities.</title>
        <authorList>
            <person name="Afrizal A."/>
        </authorList>
    </citation>
    <scope>NUCLEOTIDE SEQUENCE</scope>
    <source>
        <strain evidence="5">DSM 29186</strain>
    </source>
</reference>
<dbReference type="RefSeq" id="WP_079764772.1">
    <property type="nucleotide sequence ID" value="NZ_JANKBY010000019.1"/>
</dbReference>
<dbReference type="Pfam" id="PF13641">
    <property type="entry name" value="Glyco_tranf_2_3"/>
    <property type="match status" value="1"/>
</dbReference>
<keyword evidence="4" id="KW-0812">Transmembrane</keyword>
<feature type="transmembrane region" description="Helical" evidence="4">
    <location>
        <begin position="6"/>
        <end position="34"/>
    </location>
</feature>
<dbReference type="PANTHER" id="PTHR43630:SF1">
    <property type="entry name" value="POLY-BETA-1,6-N-ACETYL-D-GLUCOSAMINE SYNTHASE"/>
    <property type="match status" value="1"/>
</dbReference>
<keyword evidence="3" id="KW-0808">Transferase</keyword>
<dbReference type="AlphaFoldDB" id="A0A9X2M8W8"/>
<evidence type="ECO:0000256" key="3">
    <source>
        <dbReference type="ARBA" id="ARBA00022679"/>
    </source>
</evidence>
<evidence type="ECO:0000256" key="1">
    <source>
        <dbReference type="ARBA" id="ARBA00006739"/>
    </source>
</evidence>
<feature type="transmembrane region" description="Helical" evidence="4">
    <location>
        <begin position="382"/>
        <end position="403"/>
    </location>
</feature>
<protein>
    <submittedName>
        <fullName evidence="5">Glycosyltransferase family 2 protein</fullName>
    </submittedName>
</protein>
<evidence type="ECO:0000313" key="5">
    <source>
        <dbReference type="EMBL" id="MCR1821756.1"/>
    </source>
</evidence>
<proteinExistence type="inferred from homology"/>
<keyword evidence="6" id="KW-1185">Reference proteome</keyword>